<reference evidence="1" key="1">
    <citation type="journal article" date="2014" name="Front. Microbiol.">
        <title>High frequency of phylogenetically diverse reductive dehalogenase-homologous genes in deep subseafloor sedimentary metagenomes.</title>
        <authorList>
            <person name="Kawai M."/>
            <person name="Futagami T."/>
            <person name="Toyoda A."/>
            <person name="Takaki Y."/>
            <person name="Nishi S."/>
            <person name="Hori S."/>
            <person name="Arai W."/>
            <person name="Tsubouchi T."/>
            <person name="Morono Y."/>
            <person name="Uchiyama I."/>
            <person name="Ito T."/>
            <person name="Fujiyama A."/>
            <person name="Inagaki F."/>
            <person name="Takami H."/>
        </authorList>
    </citation>
    <scope>NUCLEOTIDE SEQUENCE</scope>
    <source>
        <strain evidence="1">Expedition CK06-06</strain>
    </source>
</reference>
<comment type="caution">
    <text evidence="1">The sequence shown here is derived from an EMBL/GenBank/DDBJ whole genome shotgun (WGS) entry which is preliminary data.</text>
</comment>
<sequence length="42" mass="4842">MIDIHETLMRVHREMEACKDIQVEYSAHDDAPLQYANLGNAI</sequence>
<protein>
    <submittedName>
        <fullName evidence="1">Uncharacterized protein</fullName>
    </submittedName>
</protein>
<name>X1L9H6_9ZZZZ</name>
<feature type="non-terminal residue" evidence="1">
    <location>
        <position position="42"/>
    </location>
</feature>
<evidence type="ECO:0000313" key="1">
    <source>
        <dbReference type="EMBL" id="GAI15952.1"/>
    </source>
</evidence>
<proteinExistence type="predicted"/>
<accession>X1L9H6</accession>
<dbReference type="AlphaFoldDB" id="X1L9H6"/>
<organism evidence="1">
    <name type="scientific">marine sediment metagenome</name>
    <dbReference type="NCBI Taxonomy" id="412755"/>
    <lineage>
        <taxon>unclassified sequences</taxon>
        <taxon>metagenomes</taxon>
        <taxon>ecological metagenomes</taxon>
    </lineage>
</organism>
<gene>
    <name evidence="1" type="ORF">S06H3_13691</name>
</gene>
<dbReference type="EMBL" id="BARV01006685">
    <property type="protein sequence ID" value="GAI15952.1"/>
    <property type="molecule type" value="Genomic_DNA"/>
</dbReference>